<accession>A0A8H7V3Y0</accession>
<proteinExistence type="predicted"/>
<dbReference type="OrthoDB" id="2282120at2759"/>
<evidence type="ECO:0000313" key="2">
    <source>
        <dbReference type="Proteomes" id="UP000603453"/>
    </source>
</evidence>
<dbReference type="AlphaFoldDB" id="A0A8H7V3Y0"/>
<evidence type="ECO:0000313" key="1">
    <source>
        <dbReference type="EMBL" id="KAG2202478.1"/>
    </source>
</evidence>
<dbReference type="EMBL" id="JAEPRD010000060">
    <property type="protein sequence ID" value="KAG2202478.1"/>
    <property type="molecule type" value="Genomic_DNA"/>
</dbReference>
<gene>
    <name evidence="1" type="ORF">INT47_013094</name>
</gene>
<protein>
    <submittedName>
        <fullName evidence="1">Uncharacterized protein</fullName>
    </submittedName>
</protein>
<dbReference type="Proteomes" id="UP000603453">
    <property type="component" value="Unassembled WGS sequence"/>
</dbReference>
<comment type="caution">
    <text evidence="1">The sequence shown here is derived from an EMBL/GenBank/DDBJ whole genome shotgun (WGS) entry which is preliminary data.</text>
</comment>
<name>A0A8H7V3Y0_9FUNG</name>
<reference evidence="1" key="1">
    <citation type="submission" date="2020-12" db="EMBL/GenBank/DDBJ databases">
        <title>Metabolic potential, ecology and presence of endohyphal bacteria is reflected in genomic diversity of Mucoromycotina.</title>
        <authorList>
            <person name="Muszewska A."/>
            <person name="Okrasinska A."/>
            <person name="Steczkiewicz K."/>
            <person name="Drgas O."/>
            <person name="Orlowska M."/>
            <person name="Perlinska-Lenart U."/>
            <person name="Aleksandrzak-Piekarczyk T."/>
            <person name="Szatraj K."/>
            <person name="Zielenkiewicz U."/>
            <person name="Pilsyk S."/>
            <person name="Malc E."/>
            <person name="Mieczkowski P."/>
            <person name="Kruszewska J.S."/>
            <person name="Biernat P."/>
            <person name="Pawlowska J."/>
        </authorList>
    </citation>
    <scope>NUCLEOTIDE SEQUENCE</scope>
    <source>
        <strain evidence="1">WA0000017839</strain>
    </source>
</reference>
<keyword evidence="2" id="KW-1185">Reference proteome</keyword>
<organism evidence="1 2">
    <name type="scientific">Mucor saturninus</name>
    <dbReference type="NCBI Taxonomy" id="64648"/>
    <lineage>
        <taxon>Eukaryota</taxon>
        <taxon>Fungi</taxon>
        <taxon>Fungi incertae sedis</taxon>
        <taxon>Mucoromycota</taxon>
        <taxon>Mucoromycotina</taxon>
        <taxon>Mucoromycetes</taxon>
        <taxon>Mucorales</taxon>
        <taxon>Mucorineae</taxon>
        <taxon>Mucoraceae</taxon>
        <taxon>Mucor</taxon>
    </lineage>
</organism>
<sequence length="91" mass="11035">MVSFRNGYYPYVRTSVGLMYTSHTTYKCAEKVVMYFIQLKRSIYLSLPDDDMDIDEEFTVVEKNDLLPNVVYNMVLYTQRWLYYLTMQILW</sequence>